<dbReference type="PANTHER" id="PTHR21567">
    <property type="entry name" value="CLASP"/>
    <property type="match status" value="1"/>
</dbReference>
<reference evidence="2" key="1">
    <citation type="submission" date="2021-01" db="EMBL/GenBank/DDBJ databases">
        <title>A chromosome-scale assembly of European eel, Anguilla anguilla.</title>
        <authorList>
            <person name="Henkel C."/>
            <person name="Jong-Raadsen S.A."/>
            <person name="Dufour S."/>
            <person name="Weltzien F.-A."/>
            <person name="Palstra A.P."/>
            <person name="Pelster B."/>
            <person name="Spaink H.P."/>
            <person name="Van Den Thillart G.E."/>
            <person name="Jansen H."/>
            <person name="Zahm M."/>
            <person name="Klopp C."/>
            <person name="Cedric C."/>
            <person name="Louis A."/>
            <person name="Berthelot C."/>
            <person name="Parey E."/>
            <person name="Roest Crollius H."/>
            <person name="Montfort J."/>
            <person name="Robinson-Rechavi M."/>
            <person name="Bucao C."/>
            <person name="Bouchez O."/>
            <person name="Gislard M."/>
            <person name="Lluch J."/>
            <person name="Milhes M."/>
            <person name="Lampietro C."/>
            <person name="Lopez Roques C."/>
            <person name="Donnadieu C."/>
            <person name="Braasch I."/>
            <person name="Desvignes T."/>
            <person name="Postlethwait J."/>
            <person name="Bobe J."/>
            <person name="Guiguen Y."/>
            <person name="Dirks R."/>
        </authorList>
    </citation>
    <scope>NUCLEOTIDE SEQUENCE</scope>
    <source>
        <strain evidence="2">Tag_6206</strain>
        <tissue evidence="2">Liver</tissue>
    </source>
</reference>
<feature type="region of interest" description="Disordered" evidence="1">
    <location>
        <begin position="120"/>
        <end position="146"/>
    </location>
</feature>
<evidence type="ECO:0000313" key="3">
    <source>
        <dbReference type="Proteomes" id="UP001044222"/>
    </source>
</evidence>
<dbReference type="EMBL" id="JAFIRN010000004">
    <property type="protein sequence ID" value="KAG5849827.1"/>
    <property type="molecule type" value="Genomic_DNA"/>
</dbReference>
<sequence>MLEAFIIGMVEKEVEGKMATIFERNCKTEDLGSSEEQDFIGSWEAQQRGRAQSLAGPSPKALVAFIRAQVERAVEAKLASLQPVGQVAEPGLGRLRELPPSPAADSLRVFFRDLLSHGARAGRGAAGGRDSPSTRERRGRMPGLARATVVLDRYKVMQAEREQSRPRPPAEIAAEGRGARRVGGERSATPLLESAGPAEESRSTPVPERAVREPVPSAQNRPRPGDQEARREAGSGPEERLLPPDEARGREGGARGREGGALRGGGGELCSREKRVEGLNSIRRLAQCHPEMLTPRMHNICLVVVQEVRGLFHLTLSAVCVPGVPRCRGDAGRPVPPPAARHGPGAGLDRQGAAAEGRETSKFIRQDVGVALGHMVRGCNPARCMKALLGGGLSDRNAAIRDCSARQLLVLIETVGVTRLLDFKKELLNNFLSAVCRLPRDASQEVRNCGKAIVQALSAHKELKKKLAKFQ</sequence>
<dbReference type="Proteomes" id="UP001044222">
    <property type="component" value="Unassembled WGS sequence"/>
</dbReference>
<organism evidence="2 3">
    <name type="scientific">Anguilla anguilla</name>
    <name type="common">European freshwater eel</name>
    <name type="synonym">Muraena anguilla</name>
    <dbReference type="NCBI Taxonomy" id="7936"/>
    <lineage>
        <taxon>Eukaryota</taxon>
        <taxon>Metazoa</taxon>
        <taxon>Chordata</taxon>
        <taxon>Craniata</taxon>
        <taxon>Vertebrata</taxon>
        <taxon>Euteleostomi</taxon>
        <taxon>Actinopterygii</taxon>
        <taxon>Neopterygii</taxon>
        <taxon>Teleostei</taxon>
        <taxon>Anguilliformes</taxon>
        <taxon>Anguillidae</taxon>
        <taxon>Anguilla</taxon>
    </lineage>
</organism>
<protein>
    <recommendedName>
        <fullName evidence="4">CLASP N-terminal domain-containing protein</fullName>
    </recommendedName>
</protein>
<feature type="region of interest" description="Disordered" evidence="1">
    <location>
        <begin position="331"/>
        <end position="352"/>
    </location>
</feature>
<accession>A0A9D3MJ22</accession>
<name>A0A9D3MJ22_ANGAN</name>
<dbReference type="GO" id="GO:0005929">
    <property type="term" value="C:cilium"/>
    <property type="evidence" value="ECO:0007669"/>
    <property type="project" value="TreeGrafter"/>
</dbReference>
<dbReference type="GO" id="GO:0005881">
    <property type="term" value="C:cytoplasmic microtubule"/>
    <property type="evidence" value="ECO:0007669"/>
    <property type="project" value="TreeGrafter"/>
</dbReference>
<feature type="compositionally biased region" description="Basic and acidic residues" evidence="1">
    <location>
        <begin position="223"/>
        <end position="260"/>
    </location>
</feature>
<comment type="caution">
    <text evidence="2">The sequence shown here is derived from an EMBL/GenBank/DDBJ whole genome shotgun (WGS) entry which is preliminary data.</text>
</comment>
<proteinExistence type="predicted"/>
<feature type="compositionally biased region" description="Low complexity" evidence="1">
    <location>
        <begin position="205"/>
        <end position="216"/>
    </location>
</feature>
<evidence type="ECO:0000256" key="1">
    <source>
        <dbReference type="SAM" id="MobiDB-lite"/>
    </source>
</evidence>
<dbReference type="GO" id="GO:0008017">
    <property type="term" value="F:microtubule binding"/>
    <property type="evidence" value="ECO:0007669"/>
    <property type="project" value="TreeGrafter"/>
</dbReference>
<evidence type="ECO:0008006" key="4">
    <source>
        <dbReference type="Google" id="ProtNLM"/>
    </source>
</evidence>
<feature type="region of interest" description="Disordered" evidence="1">
    <location>
        <begin position="158"/>
        <end position="268"/>
    </location>
</feature>
<dbReference type="InterPro" id="IPR011989">
    <property type="entry name" value="ARM-like"/>
</dbReference>
<dbReference type="AlphaFoldDB" id="A0A9D3MJ22"/>
<dbReference type="PANTHER" id="PTHR21567:SF87">
    <property type="entry name" value="CRESCERIN-LIKE PROTEIN CHE-12"/>
    <property type="match status" value="1"/>
</dbReference>
<dbReference type="GO" id="GO:0000226">
    <property type="term" value="P:microtubule cytoskeleton organization"/>
    <property type="evidence" value="ECO:0007669"/>
    <property type="project" value="TreeGrafter"/>
</dbReference>
<keyword evidence="3" id="KW-1185">Reference proteome</keyword>
<evidence type="ECO:0000313" key="2">
    <source>
        <dbReference type="EMBL" id="KAG5849827.1"/>
    </source>
</evidence>
<dbReference type="Gene3D" id="1.25.10.10">
    <property type="entry name" value="Leucine-rich Repeat Variant"/>
    <property type="match status" value="1"/>
</dbReference>
<gene>
    <name evidence="2" type="ORF">ANANG_G00075830</name>
</gene>